<evidence type="ECO:0000256" key="6">
    <source>
        <dbReference type="ARBA" id="ARBA00023136"/>
    </source>
</evidence>
<keyword evidence="3 8" id="KW-0812">Transmembrane</keyword>
<dbReference type="PANTHER" id="PTHR11003:SF249">
    <property type="entry name" value="TWO PORE POTASSIUM CHANNEL PROTEIN SUP-9"/>
    <property type="match status" value="1"/>
</dbReference>
<comment type="subcellular location">
    <subcellularLocation>
        <location evidence="1">Membrane</location>
        <topology evidence="1">Multi-pass membrane protein</topology>
    </subcellularLocation>
</comment>
<feature type="domain" description="Potassium channel" evidence="11">
    <location>
        <begin position="91"/>
        <end position="150"/>
    </location>
</feature>
<sequence length="353" mass="40005">MARRLAQRRRHRKHPSWSSSRDRFIATSSALLLGYLWLEGEHAMDERRSAIEKLERFASKHGVPMDEIERLFKDIREAARNEIWIVGNQTNDPNWTFGQAFFFAGTLISTVGYGRISPRTEHGKLFTIVYCLLGIPLTLALLSALVAKLRRPSLWVRAKLNTKLGARLPSNQIQLVHLGVISAALLVFVFIIPAWIFSTIEPEWTFLDSFYYCFVSLTTIGLGDYEPGSSQEQSFRGFYKIVCTVYLLLGLTCMMLFLATLYDIPQLNVARFFLVDQMDENEDEELKMDENEDEELKSAPAYTRHAENGSSYPNGSSYATGVYQSVGVENGLDRGLRNGDGSAYHSSTDLYAH</sequence>
<keyword evidence="13" id="KW-1185">Reference proteome</keyword>
<evidence type="ECO:0000256" key="5">
    <source>
        <dbReference type="ARBA" id="ARBA00023065"/>
    </source>
</evidence>
<dbReference type="AlphaFoldDB" id="A0A2A6C5E1"/>
<dbReference type="GO" id="GO:0005886">
    <property type="term" value="C:plasma membrane"/>
    <property type="evidence" value="ECO:0000318"/>
    <property type="project" value="GO_Central"/>
</dbReference>
<dbReference type="OrthoDB" id="297496at2759"/>
<keyword evidence="5 8" id="KW-0406">Ion transport</keyword>
<reference evidence="12" key="2">
    <citation type="submission" date="2022-06" db="UniProtKB">
        <authorList>
            <consortium name="EnsemblMetazoa"/>
        </authorList>
    </citation>
    <scope>IDENTIFICATION</scope>
    <source>
        <strain evidence="12">PS312</strain>
    </source>
</reference>
<dbReference type="GO" id="GO:0015271">
    <property type="term" value="F:outward rectifier potassium channel activity"/>
    <property type="evidence" value="ECO:0000318"/>
    <property type="project" value="GO_Central"/>
</dbReference>
<feature type="transmembrane region" description="Helical" evidence="10">
    <location>
        <begin position="209"/>
        <end position="225"/>
    </location>
</feature>
<dbReference type="Pfam" id="PF07885">
    <property type="entry name" value="Ion_trans_2"/>
    <property type="match status" value="2"/>
</dbReference>
<feature type="transmembrane region" description="Helical" evidence="10">
    <location>
        <begin position="237"/>
        <end position="262"/>
    </location>
</feature>
<dbReference type="SUPFAM" id="SSF81324">
    <property type="entry name" value="Voltage-gated potassium channels"/>
    <property type="match status" value="2"/>
</dbReference>
<organism evidence="12 13">
    <name type="scientific">Pristionchus pacificus</name>
    <name type="common">Parasitic nematode worm</name>
    <dbReference type="NCBI Taxonomy" id="54126"/>
    <lineage>
        <taxon>Eukaryota</taxon>
        <taxon>Metazoa</taxon>
        <taxon>Ecdysozoa</taxon>
        <taxon>Nematoda</taxon>
        <taxon>Chromadorea</taxon>
        <taxon>Rhabditida</taxon>
        <taxon>Rhabditina</taxon>
        <taxon>Diplogasteromorpha</taxon>
        <taxon>Diplogasteroidea</taxon>
        <taxon>Neodiplogasteridae</taxon>
        <taxon>Pristionchus</taxon>
    </lineage>
</organism>
<feature type="compositionally biased region" description="Acidic residues" evidence="9">
    <location>
        <begin position="283"/>
        <end position="295"/>
    </location>
</feature>
<evidence type="ECO:0000256" key="4">
    <source>
        <dbReference type="ARBA" id="ARBA00022989"/>
    </source>
</evidence>
<comment type="similarity">
    <text evidence="8">Belongs to the two pore domain potassium channel (TC 1.A.1.8) family.</text>
</comment>
<accession>A0A2A6C5E1</accession>
<evidence type="ECO:0000256" key="2">
    <source>
        <dbReference type="ARBA" id="ARBA00022448"/>
    </source>
</evidence>
<keyword evidence="6 10" id="KW-0472">Membrane</keyword>
<dbReference type="PRINTS" id="PR01586">
    <property type="entry name" value="TWIKCHANNEL"/>
</dbReference>
<keyword evidence="2 8" id="KW-0813">Transport</keyword>
<dbReference type="EnsemblMetazoa" id="PPA18266.1">
    <property type="protein sequence ID" value="PPA18266.1"/>
    <property type="gene ID" value="WBGene00107820"/>
</dbReference>
<evidence type="ECO:0000256" key="1">
    <source>
        <dbReference type="ARBA" id="ARBA00004141"/>
    </source>
</evidence>
<dbReference type="PANTHER" id="PTHR11003">
    <property type="entry name" value="POTASSIUM CHANNEL, SUBFAMILY K"/>
    <property type="match status" value="1"/>
</dbReference>
<dbReference type="Gene3D" id="1.10.287.70">
    <property type="match status" value="1"/>
</dbReference>
<evidence type="ECO:0000313" key="13">
    <source>
        <dbReference type="Proteomes" id="UP000005239"/>
    </source>
</evidence>
<keyword evidence="4 10" id="KW-1133">Transmembrane helix</keyword>
<proteinExistence type="inferred from homology"/>
<dbReference type="GO" id="GO:0071805">
    <property type="term" value="P:potassium ion transmembrane transport"/>
    <property type="evidence" value="ECO:0000318"/>
    <property type="project" value="GO_Central"/>
</dbReference>
<reference evidence="13" key="1">
    <citation type="journal article" date="2008" name="Nat. Genet.">
        <title>The Pristionchus pacificus genome provides a unique perspective on nematode lifestyle and parasitism.</title>
        <authorList>
            <person name="Dieterich C."/>
            <person name="Clifton S.W."/>
            <person name="Schuster L.N."/>
            <person name="Chinwalla A."/>
            <person name="Delehaunty K."/>
            <person name="Dinkelacker I."/>
            <person name="Fulton L."/>
            <person name="Fulton R."/>
            <person name="Godfrey J."/>
            <person name="Minx P."/>
            <person name="Mitreva M."/>
            <person name="Roeseler W."/>
            <person name="Tian H."/>
            <person name="Witte H."/>
            <person name="Yang S.P."/>
            <person name="Wilson R.K."/>
            <person name="Sommer R.J."/>
        </authorList>
    </citation>
    <scope>NUCLEOTIDE SEQUENCE [LARGE SCALE GENOMIC DNA]</scope>
    <source>
        <strain evidence="13">PS312</strain>
    </source>
</reference>
<dbReference type="InterPro" id="IPR005408">
    <property type="entry name" value="2pore_dom_K_chnl_TWIK"/>
</dbReference>
<feature type="domain" description="Potassium channel" evidence="11">
    <location>
        <begin position="186"/>
        <end position="262"/>
    </location>
</feature>
<protein>
    <submittedName>
        <fullName evidence="12">Twk-46</fullName>
    </submittedName>
</protein>
<dbReference type="PRINTS" id="PR01333">
    <property type="entry name" value="2POREKCHANEL"/>
</dbReference>
<feature type="region of interest" description="Disordered" evidence="9">
    <location>
        <begin position="283"/>
        <end position="316"/>
    </location>
</feature>
<dbReference type="GO" id="GO:0022841">
    <property type="term" value="F:potassium ion leak channel activity"/>
    <property type="evidence" value="ECO:0000318"/>
    <property type="project" value="GO_Central"/>
</dbReference>
<dbReference type="Proteomes" id="UP000005239">
    <property type="component" value="Unassembled WGS sequence"/>
</dbReference>
<evidence type="ECO:0000256" key="9">
    <source>
        <dbReference type="SAM" id="MobiDB-lite"/>
    </source>
</evidence>
<evidence type="ECO:0000256" key="8">
    <source>
        <dbReference type="RuleBase" id="RU003857"/>
    </source>
</evidence>
<evidence type="ECO:0000313" key="12">
    <source>
        <dbReference type="EnsemblMetazoa" id="PPA18266.1"/>
    </source>
</evidence>
<feature type="transmembrane region" description="Helical" evidence="10">
    <location>
        <begin position="125"/>
        <end position="147"/>
    </location>
</feature>
<name>A0A2A6C5E1_PRIPA</name>
<gene>
    <name evidence="12" type="primary">WBGene00107820</name>
</gene>
<keyword evidence="7 8" id="KW-0407">Ion channel</keyword>
<feature type="transmembrane region" description="Helical" evidence="10">
    <location>
        <begin position="175"/>
        <end position="197"/>
    </location>
</feature>
<dbReference type="InterPro" id="IPR013099">
    <property type="entry name" value="K_chnl_dom"/>
</dbReference>
<evidence type="ECO:0000256" key="7">
    <source>
        <dbReference type="ARBA" id="ARBA00023303"/>
    </source>
</evidence>
<dbReference type="InterPro" id="IPR003280">
    <property type="entry name" value="2pore_dom_K_chnl"/>
</dbReference>
<accession>A0A8R1UFK4</accession>
<evidence type="ECO:0000259" key="11">
    <source>
        <dbReference type="Pfam" id="PF07885"/>
    </source>
</evidence>
<evidence type="ECO:0000256" key="10">
    <source>
        <dbReference type="SAM" id="Phobius"/>
    </source>
</evidence>
<evidence type="ECO:0000256" key="3">
    <source>
        <dbReference type="ARBA" id="ARBA00022692"/>
    </source>
</evidence>